<evidence type="ECO:0000313" key="15">
    <source>
        <dbReference type="EMBL" id="THU97592.1"/>
    </source>
</evidence>
<keyword evidence="6" id="KW-1133">Transmembrane helix</keyword>
<sequence length="902" mass="98564">MAQSYFPGRAMSPVKDFPAERQLKVEDVQEAYVEQKDRLVNAIDSTKSILENIRVFNRDEWVVRYPQFKQPTLEKRPSGRRSLSFADDPLSETEVVLKQDLSHSISLATVNEDENSSPAAAAAQEESLLSSDFHVLRLDLKLGVNGSASTAASLVSQLEKASIANLLDERIATALSHVDKLRPRVEDTSSKVLVTGDLNAGKSTFVNALLRREVMPVDQQPCTTAFCEVHDAAENNGVEEVHIINEGATYDIKDSATYTRASLSTLEDIVGDNDTTPSHQRMLKIYLGDARTPSESLLNNGVVDISLIDAPGLNRDSLKTTAVFARQEEIDVVVFVVSAENHFTLSARDFLANASKEKAYLFIVVNKFDQIKNKDKCKRLVLQQIKELSPRTYEDAEDLVHFVDSAQALQPYTANPAFDDLESSLRSFVLVKRSKSKLLPVSTYLSNLLCDVELLAGANAIVANAELEQAKKELEVVKPVLEKMKKGREGLEDKLENVEEDGVATASNKTKLMLVDALDRVGQGKLGATTSSTTSSLSLPTYPGLLNVLDYARDIRKALLSSLDLAVKLAEDEARLTTCSGVDKIRGLAEEYLPIGVERNRRVFMPEAMFSGMRRAGKDKNGKGGMMKRRQSSYHSSSSSSSFSSSSTPTVVAGGLAGLGIGLAQRPEFLETTVEDLFDLRHQFWTHFGKGHEEASLSSSSSSSGKKALVKKSEYEEDAPLTALGLMSVGLGTLTMVGGQTLGAKGLIEGVIRVSDLWGNDTARKWIAPVLGAVTLGGIVYLILELPNSVPRTVGRRVRAQILSSHGSNGGGGGEEEEEGFVEAHVVRIGKETRKVLRLASWDLKSRFNNALEERAGEVRSREEMEKKAGNAHRYFGGVSEKTREIRGMLVVENVVVEGVEV</sequence>
<comment type="subcellular location">
    <subcellularLocation>
        <location evidence="1">Mitochondrion outer membrane</location>
        <topology evidence="1">Multi-pass membrane protein</topology>
    </subcellularLocation>
</comment>
<dbReference type="AlphaFoldDB" id="A0A4S8M5R4"/>
<dbReference type="InterPro" id="IPR030381">
    <property type="entry name" value="G_DYNAMIN_dom"/>
</dbReference>
<dbReference type="GO" id="GO:0051646">
    <property type="term" value="P:mitochondrion localization"/>
    <property type="evidence" value="ECO:0007669"/>
    <property type="project" value="TreeGrafter"/>
</dbReference>
<dbReference type="InterPro" id="IPR027094">
    <property type="entry name" value="Mitofusin_fam"/>
</dbReference>
<reference evidence="15 16" key="1">
    <citation type="journal article" date="2019" name="Nat. Ecol. Evol.">
        <title>Megaphylogeny resolves global patterns of mushroom evolution.</title>
        <authorList>
            <person name="Varga T."/>
            <person name="Krizsan K."/>
            <person name="Foldi C."/>
            <person name="Dima B."/>
            <person name="Sanchez-Garcia M."/>
            <person name="Sanchez-Ramirez S."/>
            <person name="Szollosi G.J."/>
            <person name="Szarkandi J.G."/>
            <person name="Papp V."/>
            <person name="Albert L."/>
            <person name="Andreopoulos W."/>
            <person name="Angelini C."/>
            <person name="Antonin V."/>
            <person name="Barry K.W."/>
            <person name="Bougher N.L."/>
            <person name="Buchanan P."/>
            <person name="Buyck B."/>
            <person name="Bense V."/>
            <person name="Catcheside P."/>
            <person name="Chovatia M."/>
            <person name="Cooper J."/>
            <person name="Damon W."/>
            <person name="Desjardin D."/>
            <person name="Finy P."/>
            <person name="Geml J."/>
            <person name="Haridas S."/>
            <person name="Hughes K."/>
            <person name="Justo A."/>
            <person name="Karasinski D."/>
            <person name="Kautmanova I."/>
            <person name="Kiss B."/>
            <person name="Kocsube S."/>
            <person name="Kotiranta H."/>
            <person name="LaButti K.M."/>
            <person name="Lechner B.E."/>
            <person name="Liimatainen K."/>
            <person name="Lipzen A."/>
            <person name="Lukacs Z."/>
            <person name="Mihaltcheva S."/>
            <person name="Morgado L.N."/>
            <person name="Niskanen T."/>
            <person name="Noordeloos M.E."/>
            <person name="Ohm R.A."/>
            <person name="Ortiz-Santana B."/>
            <person name="Ovrebo C."/>
            <person name="Racz N."/>
            <person name="Riley R."/>
            <person name="Savchenko A."/>
            <person name="Shiryaev A."/>
            <person name="Soop K."/>
            <person name="Spirin V."/>
            <person name="Szebenyi C."/>
            <person name="Tomsovsky M."/>
            <person name="Tulloss R.E."/>
            <person name="Uehling J."/>
            <person name="Grigoriev I.V."/>
            <person name="Vagvolgyi C."/>
            <person name="Papp T."/>
            <person name="Martin F.M."/>
            <person name="Miettinen O."/>
            <person name="Hibbett D.S."/>
            <person name="Nagy L.G."/>
        </authorList>
    </citation>
    <scope>NUCLEOTIDE SEQUENCE [LARGE SCALE GENOMIC DNA]</scope>
    <source>
        <strain evidence="15 16">CBS 962.96</strain>
    </source>
</reference>
<evidence type="ECO:0000256" key="3">
    <source>
        <dbReference type="ARBA" id="ARBA00022741"/>
    </source>
</evidence>
<dbReference type="InterPro" id="IPR045063">
    <property type="entry name" value="Dynamin_N"/>
</dbReference>
<comment type="catalytic activity">
    <reaction evidence="11">
        <text>GTP + H2O = GDP + phosphate + H(+)</text>
        <dbReference type="Rhea" id="RHEA:19669"/>
        <dbReference type="ChEBI" id="CHEBI:15377"/>
        <dbReference type="ChEBI" id="CHEBI:15378"/>
        <dbReference type="ChEBI" id="CHEBI:37565"/>
        <dbReference type="ChEBI" id="CHEBI:43474"/>
        <dbReference type="ChEBI" id="CHEBI:58189"/>
    </reaction>
</comment>
<evidence type="ECO:0000256" key="5">
    <source>
        <dbReference type="ARBA" id="ARBA00022801"/>
    </source>
</evidence>
<dbReference type="PROSITE" id="PS51718">
    <property type="entry name" value="G_DYNAMIN_2"/>
    <property type="match status" value="1"/>
</dbReference>
<keyword evidence="8" id="KW-0496">Mitochondrion</keyword>
<dbReference type="Gene3D" id="3.40.50.300">
    <property type="entry name" value="P-loop containing nucleotide triphosphate hydrolases"/>
    <property type="match status" value="1"/>
</dbReference>
<keyword evidence="4" id="KW-1000">Mitochondrion outer membrane</keyword>
<feature type="domain" description="Dynamin-type G" evidence="14">
    <location>
        <begin position="186"/>
        <end position="458"/>
    </location>
</feature>
<dbReference type="Pfam" id="PF00350">
    <property type="entry name" value="Dynamin_N"/>
    <property type="match status" value="1"/>
</dbReference>
<keyword evidence="7 12" id="KW-0175">Coiled coil</keyword>
<feature type="region of interest" description="Disordered" evidence="13">
    <location>
        <begin position="614"/>
        <end position="646"/>
    </location>
</feature>
<proteinExistence type="predicted"/>
<evidence type="ECO:0000256" key="4">
    <source>
        <dbReference type="ARBA" id="ARBA00022787"/>
    </source>
</evidence>
<dbReference type="PANTHER" id="PTHR10465">
    <property type="entry name" value="TRANSMEMBRANE GTPASE FZO1"/>
    <property type="match status" value="1"/>
</dbReference>
<dbReference type="GO" id="GO:0003924">
    <property type="term" value="F:GTPase activity"/>
    <property type="evidence" value="ECO:0007669"/>
    <property type="project" value="InterPro"/>
</dbReference>
<evidence type="ECO:0000256" key="13">
    <source>
        <dbReference type="SAM" id="MobiDB-lite"/>
    </source>
</evidence>
<dbReference type="GO" id="GO:0005741">
    <property type="term" value="C:mitochondrial outer membrane"/>
    <property type="evidence" value="ECO:0007669"/>
    <property type="project" value="UniProtKB-SubCell"/>
</dbReference>
<feature type="coiled-coil region" evidence="12">
    <location>
        <begin position="464"/>
        <end position="501"/>
    </location>
</feature>
<dbReference type="OrthoDB" id="9984778at2759"/>
<keyword evidence="16" id="KW-1185">Reference proteome</keyword>
<dbReference type="PANTHER" id="PTHR10465:SF0">
    <property type="entry name" value="SARCALUMENIN"/>
    <property type="match status" value="1"/>
</dbReference>
<protein>
    <submittedName>
        <fullName evidence="15">Transmembrane GTPase fzo1</fullName>
    </submittedName>
</protein>
<keyword evidence="5" id="KW-0378">Hydrolase</keyword>
<name>A0A4S8M5R4_DENBC</name>
<evidence type="ECO:0000256" key="7">
    <source>
        <dbReference type="ARBA" id="ARBA00023054"/>
    </source>
</evidence>
<evidence type="ECO:0000256" key="2">
    <source>
        <dbReference type="ARBA" id="ARBA00022692"/>
    </source>
</evidence>
<evidence type="ECO:0000256" key="11">
    <source>
        <dbReference type="ARBA" id="ARBA00048548"/>
    </source>
</evidence>
<dbReference type="EMBL" id="ML179152">
    <property type="protein sequence ID" value="THU97592.1"/>
    <property type="molecule type" value="Genomic_DNA"/>
</dbReference>
<evidence type="ECO:0000256" key="8">
    <source>
        <dbReference type="ARBA" id="ARBA00023128"/>
    </source>
</evidence>
<keyword evidence="3" id="KW-0547">Nucleotide-binding</keyword>
<evidence type="ECO:0000256" key="12">
    <source>
        <dbReference type="SAM" id="Coils"/>
    </source>
</evidence>
<feature type="compositionally biased region" description="Low complexity" evidence="13">
    <location>
        <begin position="633"/>
        <end position="646"/>
    </location>
</feature>
<evidence type="ECO:0000256" key="6">
    <source>
        <dbReference type="ARBA" id="ARBA00022989"/>
    </source>
</evidence>
<accession>A0A4S8M5R4</accession>
<evidence type="ECO:0000256" key="9">
    <source>
        <dbReference type="ARBA" id="ARBA00023134"/>
    </source>
</evidence>
<keyword evidence="9" id="KW-0342">GTP-binding</keyword>
<keyword evidence="2 15" id="KW-0812">Transmembrane</keyword>
<keyword evidence="10" id="KW-0472">Membrane</keyword>
<dbReference type="InterPro" id="IPR027417">
    <property type="entry name" value="P-loop_NTPase"/>
</dbReference>
<dbReference type="Proteomes" id="UP000297245">
    <property type="component" value="Unassembled WGS sequence"/>
</dbReference>
<dbReference type="FunFam" id="3.40.50.300:FF:000638">
    <property type="entry name" value="Transmembrane GTPase Fzo1, putative"/>
    <property type="match status" value="1"/>
</dbReference>
<organism evidence="15 16">
    <name type="scientific">Dendrothele bispora (strain CBS 962.96)</name>
    <dbReference type="NCBI Taxonomy" id="1314807"/>
    <lineage>
        <taxon>Eukaryota</taxon>
        <taxon>Fungi</taxon>
        <taxon>Dikarya</taxon>
        <taxon>Basidiomycota</taxon>
        <taxon>Agaricomycotina</taxon>
        <taxon>Agaricomycetes</taxon>
        <taxon>Agaricomycetidae</taxon>
        <taxon>Agaricales</taxon>
        <taxon>Agaricales incertae sedis</taxon>
        <taxon>Dendrothele</taxon>
    </lineage>
</organism>
<evidence type="ECO:0000256" key="1">
    <source>
        <dbReference type="ARBA" id="ARBA00004374"/>
    </source>
</evidence>
<dbReference type="GO" id="GO:0008053">
    <property type="term" value="P:mitochondrial fusion"/>
    <property type="evidence" value="ECO:0007669"/>
    <property type="project" value="TreeGrafter"/>
</dbReference>
<evidence type="ECO:0000259" key="14">
    <source>
        <dbReference type="PROSITE" id="PS51718"/>
    </source>
</evidence>
<gene>
    <name evidence="15" type="ORF">K435DRAFT_59709</name>
</gene>
<dbReference type="GO" id="GO:0005525">
    <property type="term" value="F:GTP binding"/>
    <property type="evidence" value="ECO:0007669"/>
    <property type="project" value="UniProtKB-KW"/>
</dbReference>
<evidence type="ECO:0000313" key="16">
    <source>
        <dbReference type="Proteomes" id="UP000297245"/>
    </source>
</evidence>
<evidence type="ECO:0000256" key="10">
    <source>
        <dbReference type="ARBA" id="ARBA00023136"/>
    </source>
</evidence>
<dbReference type="SUPFAM" id="SSF52540">
    <property type="entry name" value="P-loop containing nucleoside triphosphate hydrolases"/>
    <property type="match status" value="1"/>
</dbReference>